<evidence type="ECO:0000256" key="6">
    <source>
        <dbReference type="RuleBase" id="RU003983"/>
    </source>
</evidence>
<evidence type="ECO:0000313" key="9">
    <source>
        <dbReference type="EMBL" id="MDO3381726.1"/>
    </source>
</evidence>
<sequence>MGYQNRQPPEHINAQTEPWVGDLLKRLALVLGVIALSMLLLLYALTELARFSPFVWERRLANGWTEAEQPDNEKADELQRLADQLARAGGLDPALSVTLHYNADDTVNAFATLGGHLLIFQGLLDALESEQALAFVLAHEIAHVQRRHPIQSAARQLGLSLSLALVFGQSDLTTLAGTGGSLALLNYSRHFEQDADAWAYRAVYRHYGHLNGSAELFEQLASSEELAPAWMATHPHAQDRLAAREALASENGWPLTGELAPMPAILKQP</sequence>
<evidence type="ECO:0000313" key="10">
    <source>
        <dbReference type="Proteomes" id="UP001168380"/>
    </source>
</evidence>
<dbReference type="PANTHER" id="PTHR22726">
    <property type="entry name" value="METALLOENDOPEPTIDASE OMA1"/>
    <property type="match status" value="1"/>
</dbReference>
<keyword evidence="2" id="KW-0479">Metal-binding</keyword>
<feature type="domain" description="Peptidase M48" evidence="8">
    <location>
        <begin position="74"/>
        <end position="243"/>
    </location>
</feature>
<dbReference type="Proteomes" id="UP001168380">
    <property type="component" value="Unassembled WGS sequence"/>
</dbReference>
<protein>
    <submittedName>
        <fullName evidence="9">M48 family metallopeptidase</fullName>
    </submittedName>
</protein>
<evidence type="ECO:0000256" key="3">
    <source>
        <dbReference type="ARBA" id="ARBA00022801"/>
    </source>
</evidence>
<comment type="similarity">
    <text evidence="6">Belongs to the peptidase M48 family.</text>
</comment>
<keyword evidence="10" id="KW-1185">Reference proteome</keyword>
<dbReference type="RefSeq" id="WP_302711867.1">
    <property type="nucleotide sequence ID" value="NZ_JAULRT010000035.1"/>
</dbReference>
<accession>A0ABT8TCR0</accession>
<keyword evidence="7" id="KW-0472">Membrane</keyword>
<comment type="caution">
    <text evidence="9">The sequence shown here is derived from an EMBL/GenBank/DDBJ whole genome shotgun (WGS) entry which is preliminary data.</text>
</comment>
<dbReference type="EMBL" id="JAULRT010000035">
    <property type="protein sequence ID" value="MDO3381726.1"/>
    <property type="molecule type" value="Genomic_DNA"/>
</dbReference>
<dbReference type="Pfam" id="PF01435">
    <property type="entry name" value="Peptidase_M48"/>
    <property type="match status" value="1"/>
</dbReference>
<comment type="cofactor">
    <cofactor evidence="6">
        <name>Zn(2+)</name>
        <dbReference type="ChEBI" id="CHEBI:29105"/>
    </cofactor>
    <text evidence="6">Binds 1 zinc ion per subunit.</text>
</comment>
<organism evidence="9 10">
    <name type="scientific">Gilvimarinus algae</name>
    <dbReference type="NCBI Taxonomy" id="3058037"/>
    <lineage>
        <taxon>Bacteria</taxon>
        <taxon>Pseudomonadati</taxon>
        <taxon>Pseudomonadota</taxon>
        <taxon>Gammaproteobacteria</taxon>
        <taxon>Cellvibrionales</taxon>
        <taxon>Cellvibrionaceae</taxon>
        <taxon>Gilvimarinus</taxon>
    </lineage>
</organism>
<feature type="transmembrane region" description="Helical" evidence="7">
    <location>
        <begin position="27"/>
        <end position="45"/>
    </location>
</feature>
<evidence type="ECO:0000259" key="8">
    <source>
        <dbReference type="Pfam" id="PF01435"/>
    </source>
</evidence>
<dbReference type="Gene3D" id="3.30.2010.10">
    <property type="entry name" value="Metalloproteases ('zincins'), catalytic domain"/>
    <property type="match status" value="1"/>
</dbReference>
<evidence type="ECO:0000256" key="4">
    <source>
        <dbReference type="ARBA" id="ARBA00022833"/>
    </source>
</evidence>
<keyword evidence="1 6" id="KW-0645">Protease</keyword>
<keyword evidence="5 6" id="KW-0482">Metalloprotease</keyword>
<gene>
    <name evidence="9" type="ORF">QWI16_06025</name>
</gene>
<reference evidence="9" key="1">
    <citation type="submission" date="2023-07" db="EMBL/GenBank/DDBJ databases">
        <title>Gilvimarinus algae sp. nov., isolated from the surface of Kelp.</title>
        <authorList>
            <person name="Sun Y.Y."/>
            <person name="Gong Y."/>
            <person name="Du Z.J."/>
        </authorList>
    </citation>
    <scope>NUCLEOTIDE SEQUENCE</scope>
    <source>
        <strain evidence="9">SDUM040014</strain>
    </source>
</reference>
<evidence type="ECO:0000256" key="5">
    <source>
        <dbReference type="ARBA" id="ARBA00023049"/>
    </source>
</evidence>
<evidence type="ECO:0000256" key="1">
    <source>
        <dbReference type="ARBA" id="ARBA00022670"/>
    </source>
</evidence>
<keyword evidence="7" id="KW-0812">Transmembrane</keyword>
<dbReference type="InterPro" id="IPR051156">
    <property type="entry name" value="Mito/Outer_Membr_Metalloprot"/>
</dbReference>
<keyword evidence="7" id="KW-1133">Transmembrane helix</keyword>
<proteinExistence type="inferred from homology"/>
<evidence type="ECO:0000256" key="7">
    <source>
        <dbReference type="SAM" id="Phobius"/>
    </source>
</evidence>
<dbReference type="PANTHER" id="PTHR22726:SF1">
    <property type="entry name" value="METALLOENDOPEPTIDASE OMA1, MITOCHONDRIAL"/>
    <property type="match status" value="1"/>
</dbReference>
<evidence type="ECO:0000256" key="2">
    <source>
        <dbReference type="ARBA" id="ARBA00022723"/>
    </source>
</evidence>
<dbReference type="CDD" id="cd07332">
    <property type="entry name" value="M48C_Oma1_like"/>
    <property type="match status" value="1"/>
</dbReference>
<keyword evidence="4 6" id="KW-0862">Zinc</keyword>
<name>A0ABT8TCR0_9GAMM</name>
<keyword evidence="3 6" id="KW-0378">Hydrolase</keyword>
<dbReference type="InterPro" id="IPR001915">
    <property type="entry name" value="Peptidase_M48"/>
</dbReference>